<dbReference type="SUPFAM" id="SSF52058">
    <property type="entry name" value="L domain-like"/>
    <property type="match status" value="1"/>
</dbReference>
<name>A0A9P1IKF0_9PELO</name>
<reference evidence="4" key="1">
    <citation type="submission" date="2022-11" db="EMBL/GenBank/DDBJ databases">
        <authorList>
            <person name="Kikuchi T."/>
        </authorList>
    </citation>
    <scope>NUCLEOTIDE SEQUENCE</scope>
    <source>
        <strain evidence="4">PS1010</strain>
    </source>
</reference>
<evidence type="ECO:0000313" key="4">
    <source>
        <dbReference type="EMBL" id="CAI5444852.1"/>
    </source>
</evidence>
<feature type="domain" description="Receptor L-domain" evidence="3">
    <location>
        <begin position="36"/>
        <end position="134"/>
    </location>
</feature>
<dbReference type="EMBL" id="CANHGI010000003">
    <property type="protein sequence ID" value="CAI5444852.1"/>
    <property type="molecule type" value="Genomic_DNA"/>
</dbReference>
<accession>A0A9P1IKF0</accession>
<feature type="signal peptide" evidence="2">
    <location>
        <begin position="1"/>
        <end position="21"/>
    </location>
</feature>
<keyword evidence="1" id="KW-1133">Transmembrane helix</keyword>
<feature type="chain" id="PRO_5040243000" description="Receptor L-domain domain-containing protein" evidence="2">
    <location>
        <begin position="22"/>
        <end position="243"/>
    </location>
</feature>
<protein>
    <recommendedName>
        <fullName evidence="3">Receptor L-domain domain-containing protein</fullName>
    </recommendedName>
</protein>
<keyword evidence="1" id="KW-0812">Transmembrane</keyword>
<keyword evidence="1" id="KW-0472">Membrane</keyword>
<dbReference type="InterPro" id="IPR036941">
    <property type="entry name" value="Rcpt_L-dom_sf"/>
</dbReference>
<dbReference type="AlphaFoldDB" id="A0A9P1IKF0"/>
<keyword evidence="2" id="KW-0732">Signal</keyword>
<proteinExistence type="predicted"/>
<evidence type="ECO:0000259" key="3">
    <source>
        <dbReference type="Pfam" id="PF01030"/>
    </source>
</evidence>
<organism evidence="4 5">
    <name type="scientific">Caenorhabditis angaria</name>
    <dbReference type="NCBI Taxonomy" id="860376"/>
    <lineage>
        <taxon>Eukaryota</taxon>
        <taxon>Metazoa</taxon>
        <taxon>Ecdysozoa</taxon>
        <taxon>Nematoda</taxon>
        <taxon>Chromadorea</taxon>
        <taxon>Rhabditida</taxon>
        <taxon>Rhabditina</taxon>
        <taxon>Rhabditomorpha</taxon>
        <taxon>Rhabditoidea</taxon>
        <taxon>Rhabditidae</taxon>
        <taxon>Peloderinae</taxon>
        <taxon>Caenorhabditis</taxon>
    </lineage>
</organism>
<keyword evidence="5" id="KW-1185">Reference proteome</keyword>
<evidence type="ECO:0000313" key="5">
    <source>
        <dbReference type="Proteomes" id="UP001152747"/>
    </source>
</evidence>
<evidence type="ECO:0000256" key="1">
    <source>
        <dbReference type="SAM" id="Phobius"/>
    </source>
</evidence>
<dbReference type="Pfam" id="PF01030">
    <property type="entry name" value="Recep_L_domain"/>
    <property type="match status" value="1"/>
</dbReference>
<evidence type="ECO:0000256" key="2">
    <source>
        <dbReference type="SAM" id="SignalP"/>
    </source>
</evidence>
<dbReference type="OrthoDB" id="5872431at2759"/>
<gene>
    <name evidence="4" type="ORF">CAMP_LOCUS7489</name>
</gene>
<comment type="caution">
    <text evidence="4">The sequence shown here is derived from an EMBL/GenBank/DDBJ whole genome shotgun (WGS) entry which is preliminary data.</text>
</comment>
<feature type="transmembrane region" description="Helical" evidence="1">
    <location>
        <begin position="181"/>
        <end position="202"/>
    </location>
</feature>
<dbReference type="Proteomes" id="UP001152747">
    <property type="component" value="Unassembled WGS sequence"/>
</dbReference>
<sequence>MFASKAIKFAIFLQIVQVVRAEVVCNGDDWKNQKDCEIIKHGVMDFKFKSIKDVEDIKHKLQTIKEIRNGIHVDIPDLVTFDYLPNVNTIKNEDGPAIKFSNHQNFQSIKFKSLTTLSGKPSDFLFENDKFMKISSKRSEDLLEIYFQTQPVSQHQTCSDNFKFVDVFYHDIIVKAEFPQYYFYIVLFLTIIFALSFLIMGYKAFQARRLWKEALKKQDGAGIGAPNEEHFDNVSPMGKPGMV</sequence>
<dbReference type="InterPro" id="IPR000494">
    <property type="entry name" value="Rcpt_L-dom"/>
</dbReference>
<dbReference type="Gene3D" id="3.80.20.20">
    <property type="entry name" value="Receptor L-domain"/>
    <property type="match status" value="1"/>
</dbReference>